<name>A0ABR9JRG9_9ACTN</name>
<protein>
    <submittedName>
        <fullName evidence="2">Tetratricopeptide (TPR) repeat protein</fullName>
    </submittedName>
</protein>
<dbReference type="PANTHER" id="PTHR46082">
    <property type="entry name" value="ATP/GTP-BINDING PROTEIN-RELATED"/>
    <property type="match status" value="1"/>
</dbReference>
<dbReference type="Pfam" id="PF13424">
    <property type="entry name" value="TPR_12"/>
    <property type="match status" value="3"/>
</dbReference>
<dbReference type="InterPro" id="IPR027417">
    <property type="entry name" value="P-loop_NTPase"/>
</dbReference>
<proteinExistence type="predicted"/>
<dbReference type="Proteomes" id="UP000627838">
    <property type="component" value="Unassembled WGS sequence"/>
</dbReference>
<dbReference type="PANTHER" id="PTHR46082:SF6">
    <property type="entry name" value="AAA+ ATPASE DOMAIN-CONTAINING PROTEIN-RELATED"/>
    <property type="match status" value="1"/>
</dbReference>
<evidence type="ECO:0000313" key="3">
    <source>
        <dbReference type="Proteomes" id="UP000627838"/>
    </source>
</evidence>
<dbReference type="EMBL" id="JADBDZ010000001">
    <property type="protein sequence ID" value="MBE1533165.1"/>
    <property type="molecule type" value="Genomic_DNA"/>
</dbReference>
<gene>
    <name evidence="2" type="ORF">H4W34_002998</name>
</gene>
<organism evidence="2 3">
    <name type="scientific">Actinomadura algeriensis</name>
    <dbReference type="NCBI Taxonomy" id="1679523"/>
    <lineage>
        <taxon>Bacteria</taxon>
        <taxon>Bacillati</taxon>
        <taxon>Actinomycetota</taxon>
        <taxon>Actinomycetes</taxon>
        <taxon>Streptosporangiales</taxon>
        <taxon>Thermomonosporaceae</taxon>
        <taxon>Actinomadura</taxon>
    </lineage>
</organism>
<keyword evidence="3" id="KW-1185">Reference proteome</keyword>
<dbReference type="SMART" id="SM00028">
    <property type="entry name" value="TPR"/>
    <property type="match status" value="5"/>
</dbReference>
<feature type="region of interest" description="Disordered" evidence="1">
    <location>
        <begin position="371"/>
        <end position="392"/>
    </location>
</feature>
<dbReference type="InterPro" id="IPR053137">
    <property type="entry name" value="NLR-like"/>
</dbReference>
<comment type="caution">
    <text evidence="2">The sequence shown here is derived from an EMBL/GenBank/DDBJ whole genome shotgun (WGS) entry which is preliminary data.</text>
</comment>
<dbReference type="RefSeq" id="WP_192759761.1">
    <property type="nucleotide sequence ID" value="NZ_JADBDZ010000001.1"/>
</dbReference>
<dbReference type="Gene3D" id="1.25.40.10">
    <property type="entry name" value="Tetratricopeptide repeat domain"/>
    <property type="match status" value="3"/>
</dbReference>
<sequence length="873" mass="94185">MSDSAGPAPPGARSVVAETISGTVITGDHTRLTMVRPVRLPPPDQVDAPEPVVRLPRAPTSVFVGREAVLARLTRALAARSDVLITQALHGLGGVGKSELALQYAHRSRAAYRVVWWITAESPRGLETGLAELAFRLVPEEPRASAEDAAAWALAWLRGHPGWLLVLDNVNEPRHIEPLLANAEGGHILVTSRRDVRWPGRTATLRLDVLAPADAVALITGVTGRTSAADLDAAAEIAAELGHLPLGLDQAAAYMRQNRISPGRYLDKLRRRPARLYRAAPSGDKAQMTMAKLWDITMEDIRAHAPEAVLLLRILAHYAPEDVPRGILGGRAAPDPDVDIDEALGLLASYSMVKLTDDTVGMHRLTQAVVRHSAGRPDETGTEAGPPEPDARDTAFAWLRDALPDGDPAAEVSGWPTWHVLSGHIEQIAAHYAPGEGTAELGAVLRSTSLFLSAQGAVPQAHALVTRAADMLEPLLGAEHPTTLACRHSLALVLRILGRLEEAEAQHRAVLDARARVLGPAHPDTLTSRNDLAGVLGHLGRWNEEETEHRAVLDALTGTLGPDHLNTVAVRNNLAFVLLALGRPDEAEAQHRAALDARARALGDDHPATLNCGNNLGLALRALGRLDEAEARHRATLEARGRVLGAAHPAAFTSRNNLGLVLGDLGRLEEAERMLRDVTEARGRDRGDDHPSTLISRNNLAAVIGRRGRWEESAHHHEAILRTRLRVLGAAHPATLTSRNNLAFALFLLGRLEESEAEHRAAVDARTAVLGPDHPATLTTRNNLACLRRVLGGTEEAEREHRTVLEAFTRALGPEHPNTAAVRANLAYLRGEGVRAEFAAGRFNLVNMQADLLFLEHGRAPAQSPAHPRWRRT</sequence>
<reference evidence="2 3" key="1">
    <citation type="submission" date="2020-10" db="EMBL/GenBank/DDBJ databases">
        <title>Sequencing the genomes of 1000 actinobacteria strains.</title>
        <authorList>
            <person name="Klenk H.-P."/>
        </authorList>
    </citation>
    <scope>NUCLEOTIDE SEQUENCE [LARGE SCALE GENOMIC DNA]</scope>
    <source>
        <strain evidence="2 3">DSM 46744</strain>
    </source>
</reference>
<dbReference type="Gene3D" id="3.40.50.300">
    <property type="entry name" value="P-loop containing nucleotide triphosphate hydrolases"/>
    <property type="match status" value="1"/>
</dbReference>
<dbReference type="InterPro" id="IPR011990">
    <property type="entry name" value="TPR-like_helical_dom_sf"/>
</dbReference>
<dbReference type="InterPro" id="IPR019734">
    <property type="entry name" value="TPR_rpt"/>
</dbReference>
<dbReference type="SUPFAM" id="SSF52540">
    <property type="entry name" value="P-loop containing nucleoside triphosphate hydrolases"/>
    <property type="match status" value="1"/>
</dbReference>
<dbReference type="Pfam" id="PF13374">
    <property type="entry name" value="TPR_10"/>
    <property type="match status" value="2"/>
</dbReference>
<evidence type="ECO:0000256" key="1">
    <source>
        <dbReference type="SAM" id="MobiDB-lite"/>
    </source>
</evidence>
<dbReference type="SUPFAM" id="SSF48452">
    <property type="entry name" value="TPR-like"/>
    <property type="match status" value="3"/>
</dbReference>
<evidence type="ECO:0000313" key="2">
    <source>
        <dbReference type="EMBL" id="MBE1533165.1"/>
    </source>
</evidence>
<accession>A0ABR9JRG9</accession>